<organism evidence="1 2">
    <name type="scientific">Desulfamplus magnetovallimortis</name>
    <dbReference type="NCBI Taxonomy" id="1246637"/>
    <lineage>
        <taxon>Bacteria</taxon>
        <taxon>Pseudomonadati</taxon>
        <taxon>Thermodesulfobacteriota</taxon>
        <taxon>Desulfobacteria</taxon>
        <taxon>Desulfobacterales</taxon>
        <taxon>Desulfobacteraceae</taxon>
        <taxon>Desulfamplus</taxon>
    </lineage>
</organism>
<dbReference type="RefSeq" id="WP_080806961.1">
    <property type="nucleotide sequence ID" value="NZ_LT828555.1"/>
</dbReference>
<name>A0A1W1HBH5_9BACT</name>
<proteinExistence type="predicted"/>
<keyword evidence="2" id="KW-1185">Reference proteome</keyword>
<evidence type="ECO:0000313" key="1">
    <source>
        <dbReference type="EMBL" id="SLM29789.1"/>
    </source>
</evidence>
<protein>
    <submittedName>
        <fullName evidence="1">Uncharacterized protein</fullName>
    </submittedName>
</protein>
<dbReference type="OrthoDB" id="5519325at2"/>
<reference evidence="1 2" key="1">
    <citation type="submission" date="2017-03" db="EMBL/GenBank/DDBJ databases">
        <authorList>
            <person name="Afonso C.L."/>
            <person name="Miller P.J."/>
            <person name="Scott M.A."/>
            <person name="Spackman E."/>
            <person name="Goraichik I."/>
            <person name="Dimitrov K.M."/>
            <person name="Suarez D.L."/>
            <person name="Swayne D.E."/>
        </authorList>
    </citation>
    <scope>NUCLEOTIDE SEQUENCE [LARGE SCALE GENOMIC DNA]</scope>
    <source>
        <strain evidence="1">PRJEB14757</strain>
    </source>
</reference>
<evidence type="ECO:0000313" key="2">
    <source>
        <dbReference type="Proteomes" id="UP000191931"/>
    </source>
</evidence>
<sequence>MDIYVLVTISNGTVADVKFYKHLSEAIYDLNDLLEFLDLDNDSASIFSPRGMVFQIGNKAIKNGYSCRSNETFIIANPLHSLGFLVVGHHEPVGYHNLVKALYHLEKNRKEMGCHIELYQAMPVKNLKVKKESIEEYAAQEGNLDFEYSLISEYLETE</sequence>
<dbReference type="EMBL" id="FWEV01000110">
    <property type="protein sequence ID" value="SLM29789.1"/>
    <property type="molecule type" value="Genomic_DNA"/>
</dbReference>
<accession>A0A1W1HBH5</accession>
<gene>
    <name evidence="1" type="ORF">MTBBW1_1980011</name>
</gene>
<dbReference type="Proteomes" id="UP000191931">
    <property type="component" value="Unassembled WGS sequence"/>
</dbReference>
<dbReference type="AlphaFoldDB" id="A0A1W1HBH5"/>